<dbReference type="Gene3D" id="2.60.120.10">
    <property type="entry name" value="Jelly Rolls"/>
    <property type="match status" value="1"/>
</dbReference>
<dbReference type="InterPro" id="IPR011051">
    <property type="entry name" value="RmlC_Cupin_sf"/>
</dbReference>
<gene>
    <name evidence="9" type="ORF">SAMN06275492_1438</name>
</gene>
<dbReference type="RefSeq" id="WP_085545526.1">
    <property type="nucleotide sequence ID" value="NZ_FXBB01000043.1"/>
</dbReference>
<dbReference type="GO" id="GO:0047828">
    <property type="term" value="F:D-lyxose ketol-isomerase activity"/>
    <property type="evidence" value="ECO:0007669"/>
    <property type="project" value="UniProtKB-EC"/>
</dbReference>
<evidence type="ECO:0000256" key="8">
    <source>
        <dbReference type="ARBA" id="ARBA00044972"/>
    </source>
</evidence>
<keyword evidence="2" id="KW-0479">Metal-binding</keyword>
<comment type="catalytic activity">
    <reaction evidence="6">
        <text>D-lyxose = D-xylulose</text>
        <dbReference type="Rhea" id="RHEA:14201"/>
        <dbReference type="ChEBI" id="CHEBI:16789"/>
        <dbReference type="ChEBI" id="CHEBI:17140"/>
        <dbReference type="EC" id="5.3.1.15"/>
    </reaction>
</comment>
<dbReference type="OrthoDB" id="9781654at2"/>
<dbReference type="AlphaFoldDB" id="A0A1X7L333"/>
<dbReference type="CDD" id="cd20308">
    <property type="entry name" value="cupin_YdaE"/>
    <property type="match status" value="1"/>
</dbReference>
<dbReference type="Pfam" id="PF07385">
    <property type="entry name" value="Lyx_isomer"/>
    <property type="match status" value="1"/>
</dbReference>
<keyword evidence="10" id="KW-1185">Reference proteome</keyword>
<keyword evidence="3" id="KW-0464">Manganese</keyword>
<keyword evidence="5" id="KW-0119">Carbohydrate metabolism</keyword>
<dbReference type="EC" id="5.3.1.15" evidence="8"/>
<comment type="cofactor">
    <cofactor evidence="1">
        <name>Mn(2+)</name>
        <dbReference type="ChEBI" id="CHEBI:29035"/>
    </cofactor>
</comment>
<dbReference type="EMBL" id="FXBB01000043">
    <property type="protein sequence ID" value="SMG47833.1"/>
    <property type="molecule type" value="Genomic_DNA"/>
</dbReference>
<evidence type="ECO:0000256" key="1">
    <source>
        <dbReference type="ARBA" id="ARBA00001936"/>
    </source>
</evidence>
<dbReference type="InterPro" id="IPR014710">
    <property type="entry name" value="RmlC-like_jellyroll"/>
</dbReference>
<dbReference type="GO" id="GO:0046872">
    <property type="term" value="F:metal ion binding"/>
    <property type="evidence" value="ECO:0007669"/>
    <property type="project" value="UniProtKB-KW"/>
</dbReference>
<reference evidence="10" key="1">
    <citation type="submission" date="2017-04" db="EMBL/GenBank/DDBJ databases">
        <authorList>
            <person name="Varghese N."/>
            <person name="Submissions S."/>
        </authorList>
    </citation>
    <scope>NUCLEOTIDE SEQUENCE [LARGE SCALE GENOMIC DNA]</scope>
    <source>
        <strain evidence="10">USBA 82</strain>
    </source>
</reference>
<accession>A0A1X7L333</accession>
<evidence type="ECO:0000256" key="3">
    <source>
        <dbReference type="ARBA" id="ARBA00023211"/>
    </source>
</evidence>
<keyword evidence="4 9" id="KW-0413">Isomerase</keyword>
<evidence type="ECO:0000313" key="10">
    <source>
        <dbReference type="Proteomes" id="UP000193355"/>
    </source>
</evidence>
<dbReference type="Proteomes" id="UP000193355">
    <property type="component" value="Unassembled WGS sequence"/>
</dbReference>
<sequence length="180" mass="20349">MKRAEYEKIRYQAKDLTAKANIAVRDEEWESYEVADYGLGDFYSVGLGIIVYVNTDRVCTKELVLFPNQHSPEHRHPPIGGGDGKEETFRCRYGTCYLFVEGDPTETVSCQPPDLCGPWCTVWHQITLNPGDQYTLMPNVLHWFQAGPEGCVVSEFSTHSDDGSDVFTNPNIRRIPVIEG</sequence>
<dbReference type="InterPro" id="IPR010864">
    <property type="entry name" value="D-lyxose_isomer"/>
</dbReference>
<evidence type="ECO:0000256" key="4">
    <source>
        <dbReference type="ARBA" id="ARBA00023235"/>
    </source>
</evidence>
<comment type="similarity">
    <text evidence="7">Belongs to the D-lyxose ketol-isomerase family.</text>
</comment>
<dbReference type="STRING" id="561720.SAMN06275492_1438"/>
<evidence type="ECO:0000313" key="9">
    <source>
        <dbReference type="EMBL" id="SMG47833.1"/>
    </source>
</evidence>
<evidence type="ECO:0000256" key="7">
    <source>
        <dbReference type="ARBA" id="ARBA00044951"/>
    </source>
</evidence>
<evidence type="ECO:0000256" key="6">
    <source>
        <dbReference type="ARBA" id="ARBA00044907"/>
    </source>
</evidence>
<evidence type="ECO:0000256" key="2">
    <source>
        <dbReference type="ARBA" id="ARBA00022723"/>
    </source>
</evidence>
<protein>
    <recommendedName>
        <fullName evidence="8">D-lyxose ketol-isomerase</fullName>
        <ecNumber evidence="8">5.3.1.15</ecNumber>
    </recommendedName>
</protein>
<organism evidence="9 10">
    <name type="scientific">Dethiosulfovibrio salsuginis</name>
    <dbReference type="NCBI Taxonomy" id="561720"/>
    <lineage>
        <taxon>Bacteria</taxon>
        <taxon>Thermotogati</taxon>
        <taxon>Synergistota</taxon>
        <taxon>Synergistia</taxon>
        <taxon>Synergistales</taxon>
        <taxon>Dethiosulfovibrionaceae</taxon>
        <taxon>Dethiosulfovibrio</taxon>
    </lineage>
</organism>
<evidence type="ECO:0000256" key="5">
    <source>
        <dbReference type="ARBA" id="ARBA00023277"/>
    </source>
</evidence>
<dbReference type="SUPFAM" id="SSF51182">
    <property type="entry name" value="RmlC-like cupins"/>
    <property type="match status" value="1"/>
</dbReference>
<proteinExistence type="inferred from homology"/>
<name>A0A1X7L333_9BACT</name>